<protein>
    <submittedName>
        <fullName evidence="1">Uncharacterized protein</fullName>
    </submittedName>
</protein>
<organism evidence="1 2">
    <name type="scientific">Chromatocurvus halotolerans</name>
    <dbReference type="NCBI Taxonomy" id="1132028"/>
    <lineage>
        <taxon>Bacteria</taxon>
        <taxon>Pseudomonadati</taxon>
        <taxon>Pseudomonadota</taxon>
        <taxon>Gammaproteobacteria</taxon>
        <taxon>Cellvibrionales</taxon>
        <taxon>Halieaceae</taxon>
        <taxon>Chromatocurvus</taxon>
    </lineage>
</organism>
<dbReference type="RefSeq" id="WP_117319101.1">
    <property type="nucleotide sequence ID" value="NZ_QQSW01000018.1"/>
</dbReference>
<sequence>MHYIRAFFLTFLAVLAAACAVNWFVDPYGMYWSPVIDGVNAEKPASVSRVRVIKAYRAPQVSPEILLVGNSRVEMGLSPLHPAFTGKSVYNLGLPGASVAMQLDYALNTVRQAGTVNRVIIGVDFLDFLYSPASLENWDHTGSQPGYTERLAAFTPGWQARWFRLQEKAALVFSLDSLFASVESLFSQDGLNNSISPRGQNAAGTYQAIIATEGIKPLFVQKIRELEARLGGKTHVLRKDADALSPAFSALAEFLDAMHERDIKVDLFINPYHFSYVMLLDNLGLADLFLEWKALLVDQNNDAHKEPVPLWDFSGFGQEVMEPLPRQEVGQAMTWFWEPAHYREQLGDKVIERIMAGDSDGFGVRMTEDGVSLLLKKNSRELEVAANDWANLKKRLKLSNPQK</sequence>
<proteinExistence type="predicted"/>
<reference evidence="1 2" key="1">
    <citation type="submission" date="2019-03" db="EMBL/GenBank/DDBJ databases">
        <title>Genomic Encyclopedia of Type Strains, Phase IV (KMG-IV): sequencing the most valuable type-strain genomes for metagenomic binning, comparative biology and taxonomic classification.</title>
        <authorList>
            <person name="Goeker M."/>
        </authorList>
    </citation>
    <scope>NUCLEOTIDE SEQUENCE [LARGE SCALE GENOMIC DNA]</scope>
    <source>
        <strain evidence="1 2">DSM 23344</strain>
    </source>
</reference>
<accession>A0A4R2KT91</accession>
<dbReference type="OrthoDB" id="5740709at2"/>
<dbReference type="AlphaFoldDB" id="A0A4R2KT91"/>
<evidence type="ECO:0000313" key="1">
    <source>
        <dbReference type="EMBL" id="TCO74296.1"/>
    </source>
</evidence>
<comment type="caution">
    <text evidence="1">The sequence shown here is derived from an EMBL/GenBank/DDBJ whole genome shotgun (WGS) entry which is preliminary data.</text>
</comment>
<dbReference type="EMBL" id="SLWX01000014">
    <property type="protein sequence ID" value="TCO74296.1"/>
    <property type="molecule type" value="Genomic_DNA"/>
</dbReference>
<name>A0A4R2KT91_9GAMM</name>
<dbReference type="Proteomes" id="UP000294980">
    <property type="component" value="Unassembled WGS sequence"/>
</dbReference>
<keyword evidence="2" id="KW-1185">Reference proteome</keyword>
<evidence type="ECO:0000313" key="2">
    <source>
        <dbReference type="Proteomes" id="UP000294980"/>
    </source>
</evidence>
<dbReference type="PROSITE" id="PS51257">
    <property type="entry name" value="PROKAR_LIPOPROTEIN"/>
    <property type="match status" value="1"/>
</dbReference>
<gene>
    <name evidence="1" type="ORF">EV688_1149</name>
</gene>